<proteinExistence type="predicted"/>
<evidence type="ECO:0008006" key="3">
    <source>
        <dbReference type="Google" id="ProtNLM"/>
    </source>
</evidence>
<dbReference type="EMBL" id="JBHTIB010000008">
    <property type="protein sequence ID" value="MFD0835275.1"/>
    <property type="molecule type" value="Genomic_DNA"/>
</dbReference>
<keyword evidence="2" id="KW-1185">Reference proteome</keyword>
<comment type="caution">
    <text evidence="1">The sequence shown here is derived from an EMBL/GenBank/DDBJ whole genome shotgun (WGS) entry which is preliminary data.</text>
</comment>
<evidence type="ECO:0000313" key="1">
    <source>
        <dbReference type="EMBL" id="MFD0835275.1"/>
    </source>
</evidence>
<name>A0ABW3BQ69_9FLAO</name>
<protein>
    <recommendedName>
        <fullName evidence="3">Glycerol kinase</fullName>
    </recommendedName>
</protein>
<accession>A0ABW3BQ69</accession>
<evidence type="ECO:0000313" key="2">
    <source>
        <dbReference type="Proteomes" id="UP001597011"/>
    </source>
</evidence>
<dbReference type="Proteomes" id="UP001597011">
    <property type="component" value="Unassembled WGS sequence"/>
</dbReference>
<dbReference type="Gene3D" id="3.40.960.10">
    <property type="entry name" value="VSR Endonuclease"/>
    <property type="match status" value="1"/>
</dbReference>
<reference evidence="2" key="1">
    <citation type="journal article" date="2019" name="Int. J. Syst. Evol. Microbiol.">
        <title>The Global Catalogue of Microorganisms (GCM) 10K type strain sequencing project: providing services to taxonomists for standard genome sequencing and annotation.</title>
        <authorList>
            <consortium name="The Broad Institute Genomics Platform"/>
            <consortium name="The Broad Institute Genome Sequencing Center for Infectious Disease"/>
            <person name="Wu L."/>
            <person name="Ma J."/>
        </authorList>
    </citation>
    <scope>NUCLEOTIDE SEQUENCE [LARGE SCALE GENOMIC DNA]</scope>
    <source>
        <strain evidence="2">CCUG 60529</strain>
    </source>
</reference>
<sequence length="293" mass="33689">MKYLSTSALAKQRNIDSKELFTTLNEKGWIFKKDDQWIVTKEGRVAGGDMKYNPKFGDYVVWPSNINLDQTINKEDTLTSTTIGKEFNISAQKINTVFAELGWIEKPDVGGWKLTKFGAKNGGVEMEASSGLPYVIWNKSVLENKSFLHSISAATGNNYETSSSEPQETVNGIDEFRQKYPPNYRTQDGHRVRSRAEAMIDDYLYRNDIVHAYERRLPGIDEDVLSDFYLPKGKVFIEFWGMEENEKYQARKQKKLEIYAKEGFSLIELNDIDIQSIDDVLPKKLIKYGIKVY</sequence>
<gene>
    <name evidence="1" type="ORF">ACFQ0I_05835</name>
</gene>
<dbReference type="RefSeq" id="WP_379940302.1">
    <property type="nucleotide sequence ID" value="NZ_JBHTIB010000008.1"/>
</dbReference>
<organism evidence="1 2">
    <name type="scientific">Mariniflexile aquimaris</name>
    <dbReference type="NCBI Taxonomy" id="881009"/>
    <lineage>
        <taxon>Bacteria</taxon>
        <taxon>Pseudomonadati</taxon>
        <taxon>Bacteroidota</taxon>
        <taxon>Flavobacteriia</taxon>
        <taxon>Flavobacteriales</taxon>
        <taxon>Flavobacteriaceae</taxon>
        <taxon>Mariniflexile</taxon>
    </lineage>
</organism>